<accession>A0A109BPV5</accession>
<organism evidence="2 3">
    <name type="scientific">Hyphomicrobium sulfonivorans</name>
    <dbReference type="NCBI Taxonomy" id="121290"/>
    <lineage>
        <taxon>Bacteria</taxon>
        <taxon>Pseudomonadati</taxon>
        <taxon>Pseudomonadota</taxon>
        <taxon>Alphaproteobacteria</taxon>
        <taxon>Hyphomicrobiales</taxon>
        <taxon>Hyphomicrobiaceae</taxon>
        <taxon>Hyphomicrobium</taxon>
    </lineage>
</organism>
<dbReference type="RefSeq" id="WP_068458874.1">
    <property type="nucleotide sequence ID" value="NZ_LMTR01000004.1"/>
</dbReference>
<dbReference type="InterPro" id="IPR010147">
    <property type="entry name" value="CRISPR-assoc_prot_CasD"/>
</dbReference>
<evidence type="ECO:0000313" key="2">
    <source>
        <dbReference type="EMBL" id="KWT72784.1"/>
    </source>
</evidence>
<proteinExistence type="predicted"/>
<dbReference type="Pfam" id="PF09704">
    <property type="entry name" value="Cas_Cas5d"/>
    <property type="match status" value="1"/>
</dbReference>
<name>A0A109BPV5_HYPSL</name>
<gene>
    <name evidence="2" type="ORF">APY04_0051</name>
</gene>
<dbReference type="Proteomes" id="UP000059074">
    <property type="component" value="Unassembled WGS sequence"/>
</dbReference>
<dbReference type="STRING" id="121290.APY04_0051"/>
<dbReference type="InterPro" id="IPR013422">
    <property type="entry name" value="CRISPR-assoc_prot_Cas5_N"/>
</dbReference>
<evidence type="ECO:0000256" key="1">
    <source>
        <dbReference type="ARBA" id="ARBA00023118"/>
    </source>
</evidence>
<dbReference type="EMBL" id="LMTR01000004">
    <property type="protein sequence ID" value="KWT72784.1"/>
    <property type="molecule type" value="Genomic_DNA"/>
</dbReference>
<keyword evidence="3" id="KW-1185">Reference proteome</keyword>
<reference evidence="2 3" key="1">
    <citation type="submission" date="2015-10" db="EMBL/GenBank/DDBJ databases">
        <title>Transcriptomic analysis of a linuron degrading triple-species bacterial consortium.</title>
        <authorList>
            <person name="Albers P."/>
        </authorList>
    </citation>
    <scope>NUCLEOTIDE SEQUENCE [LARGE SCALE GENOMIC DNA]</scope>
    <source>
        <strain evidence="2 3">WDL6</strain>
    </source>
</reference>
<keyword evidence="1" id="KW-0051">Antiviral defense</keyword>
<dbReference type="InterPro" id="IPR021124">
    <property type="entry name" value="CRISPR-assoc_prot_Cas5"/>
</dbReference>
<comment type="caution">
    <text evidence="2">The sequence shown here is derived from an EMBL/GenBank/DDBJ whole genome shotgun (WGS) entry which is preliminary data.</text>
</comment>
<sequence>MRDYLVLTLAAPFASFGTIAVGERRPSSDHPTKSQVIGLVAASLGVERTEEKRQQELAASLGYAVRMDNVGRPASDYHTAEAADEASARRWRKANGPMRTRRDELACDKRKTILSMREYRTGVHATIVLWLKQTDFTTLDDIKASLAEPRFTLFAGRKAFPLMLPCRPVIITGAACIEDALDQYDEGRTDAVRTLEATLTFGQRRAFPSRPLYADSDAVLRSNAQRFETRRDMPETRSKWGFGLRDEIALALPTTTMGDDA</sequence>
<dbReference type="AlphaFoldDB" id="A0A109BPV5"/>
<dbReference type="GO" id="GO:0051607">
    <property type="term" value="P:defense response to virus"/>
    <property type="evidence" value="ECO:0007669"/>
    <property type="project" value="UniProtKB-KW"/>
</dbReference>
<dbReference type="GO" id="GO:0043571">
    <property type="term" value="P:maintenance of CRISPR repeat elements"/>
    <property type="evidence" value="ECO:0007669"/>
    <property type="project" value="InterPro"/>
</dbReference>
<dbReference type="Gene3D" id="3.30.70.2660">
    <property type="match status" value="1"/>
</dbReference>
<dbReference type="NCBIfam" id="TIGR02593">
    <property type="entry name" value="CRISPR_cas5"/>
    <property type="match status" value="1"/>
</dbReference>
<dbReference type="OrthoDB" id="5704083at2"/>
<dbReference type="GO" id="GO:0003723">
    <property type="term" value="F:RNA binding"/>
    <property type="evidence" value="ECO:0007669"/>
    <property type="project" value="InterPro"/>
</dbReference>
<dbReference type="PATRIC" id="fig|121290.4.peg.824"/>
<dbReference type="CDD" id="cd09693">
    <property type="entry name" value="Cas5_I"/>
    <property type="match status" value="1"/>
</dbReference>
<protein>
    <submittedName>
        <fullName evidence="2">CRISPR-associated protein, Cas5e family</fullName>
    </submittedName>
</protein>
<dbReference type="NCBIfam" id="TIGR01868">
    <property type="entry name" value="casD_Cas5e"/>
    <property type="match status" value="1"/>
</dbReference>
<evidence type="ECO:0000313" key="3">
    <source>
        <dbReference type="Proteomes" id="UP000059074"/>
    </source>
</evidence>